<dbReference type="AlphaFoldDB" id="A0A2T7UHQ0"/>
<dbReference type="Gene3D" id="6.10.250.690">
    <property type="match status" value="1"/>
</dbReference>
<dbReference type="SUPFAM" id="SSF52172">
    <property type="entry name" value="CheY-like"/>
    <property type="match status" value="1"/>
</dbReference>
<evidence type="ECO:0000256" key="3">
    <source>
        <dbReference type="ARBA" id="ARBA00023163"/>
    </source>
</evidence>
<dbReference type="PANTHER" id="PTHR48111:SF67">
    <property type="entry name" value="TRANSCRIPTIONAL REGULATORY PROTEIN TCTD"/>
    <property type="match status" value="1"/>
</dbReference>
<keyword evidence="9" id="KW-1185">Reference proteome</keyword>
<accession>A0A2T7UHQ0</accession>
<gene>
    <name evidence="8" type="ORF">H663_001905</name>
</gene>
<dbReference type="GO" id="GO:0032993">
    <property type="term" value="C:protein-DNA complex"/>
    <property type="evidence" value="ECO:0007669"/>
    <property type="project" value="TreeGrafter"/>
</dbReference>
<dbReference type="Pfam" id="PF00072">
    <property type="entry name" value="Response_reg"/>
    <property type="match status" value="1"/>
</dbReference>
<dbReference type="InterPro" id="IPR011006">
    <property type="entry name" value="CheY-like_superfamily"/>
</dbReference>
<dbReference type="InterPro" id="IPR001867">
    <property type="entry name" value="OmpR/PhoB-type_DNA-bd"/>
</dbReference>
<evidence type="ECO:0000256" key="5">
    <source>
        <dbReference type="PROSITE-ProRule" id="PRU01091"/>
    </source>
</evidence>
<reference evidence="8" key="1">
    <citation type="submission" date="2017-04" db="EMBL/GenBank/DDBJ databases">
        <title>Unexpected and diverse lifestyles within the genus Limnohabitans.</title>
        <authorList>
            <person name="Kasalicky V."/>
            <person name="Mehrshad M."/>
            <person name="Andrei S.-A."/>
            <person name="Salcher M."/>
            <person name="Kratochvilova H."/>
            <person name="Simek K."/>
            <person name="Ghai R."/>
        </authorList>
    </citation>
    <scope>NUCLEOTIDE SEQUENCE [LARGE SCALE GENOMIC DNA]</scope>
    <source>
        <strain evidence="8">II-D5</strain>
    </source>
</reference>
<sequence length="219" mass="24379">MKILLIEDDLDLGAALQRALDQANLPTKWVRRLSEGVAHLQSNDLSCVLLDINLPDGEGFTLLEQLRRKNNSVPVLVMTARDALDDRLRALNGGADDYVIKPFMLPELIARINVAIRRSAGQTTNAWQVGTLVIDPQQQSVSLGDRVLAVTPREFSILCELARQAGRVVRREQLLQRVWSGDELPSAGALEFQIHALRRKLGVETIRTVRGVGYLMPRS</sequence>
<keyword evidence="4" id="KW-0597">Phosphoprotein</keyword>
<evidence type="ECO:0000259" key="7">
    <source>
        <dbReference type="PROSITE" id="PS51755"/>
    </source>
</evidence>
<dbReference type="InterPro" id="IPR036388">
    <property type="entry name" value="WH-like_DNA-bd_sf"/>
</dbReference>
<evidence type="ECO:0000259" key="6">
    <source>
        <dbReference type="PROSITE" id="PS50110"/>
    </source>
</evidence>
<dbReference type="Gene3D" id="1.10.10.10">
    <property type="entry name" value="Winged helix-like DNA-binding domain superfamily/Winged helix DNA-binding domain"/>
    <property type="match status" value="1"/>
</dbReference>
<keyword evidence="3" id="KW-0804">Transcription</keyword>
<feature type="modified residue" description="4-aspartylphosphate" evidence="4">
    <location>
        <position position="51"/>
    </location>
</feature>
<dbReference type="SMART" id="SM00448">
    <property type="entry name" value="REC"/>
    <property type="match status" value="1"/>
</dbReference>
<dbReference type="GO" id="GO:0000976">
    <property type="term" value="F:transcription cis-regulatory region binding"/>
    <property type="evidence" value="ECO:0007669"/>
    <property type="project" value="TreeGrafter"/>
</dbReference>
<keyword evidence="1" id="KW-0805">Transcription regulation</keyword>
<dbReference type="GO" id="GO:0005829">
    <property type="term" value="C:cytosol"/>
    <property type="evidence" value="ECO:0007669"/>
    <property type="project" value="TreeGrafter"/>
</dbReference>
<dbReference type="PROSITE" id="PS50110">
    <property type="entry name" value="RESPONSE_REGULATORY"/>
    <property type="match status" value="1"/>
</dbReference>
<dbReference type="GO" id="GO:0006355">
    <property type="term" value="P:regulation of DNA-templated transcription"/>
    <property type="evidence" value="ECO:0007669"/>
    <property type="project" value="InterPro"/>
</dbReference>
<dbReference type="CDD" id="cd00383">
    <property type="entry name" value="trans_reg_C"/>
    <property type="match status" value="1"/>
</dbReference>
<evidence type="ECO:0000256" key="1">
    <source>
        <dbReference type="ARBA" id="ARBA00023015"/>
    </source>
</evidence>
<dbReference type="Pfam" id="PF00486">
    <property type="entry name" value="Trans_reg_C"/>
    <property type="match status" value="1"/>
</dbReference>
<dbReference type="InterPro" id="IPR039420">
    <property type="entry name" value="WalR-like"/>
</dbReference>
<comment type="caution">
    <text evidence="8">The sequence shown here is derived from an EMBL/GenBank/DDBJ whole genome shotgun (WGS) entry which is preliminary data.</text>
</comment>
<feature type="domain" description="Response regulatory" evidence="6">
    <location>
        <begin position="2"/>
        <end position="116"/>
    </location>
</feature>
<feature type="DNA-binding region" description="OmpR/PhoB-type" evidence="5">
    <location>
        <begin position="124"/>
        <end position="218"/>
    </location>
</feature>
<evidence type="ECO:0000313" key="8">
    <source>
        <dbReference type="EMBL" id="PVE44229.1"/>
    </source>
</evidence>
<dbReference type="GO" id="GO:0000156">
    <property type="term" value="F:phosphorelay response regulator activity"/>
    <property type="evidence" value="ECO:0007669"/>
    <property type="project" value="TreeGrafter"/>
</dbReference>
<dbReference type="Gene3D" id="3.40.50.2300">
    <property type="match status" value="1"/>
</dbReference>
<evidence type="ECO:0000313" key="9">
    <source>
        <dbReference type="Proteomes" id="UP000037507"/>
    </source>
</evidence>
<organism evidence="8 9">
    <name type="scientific">Limnohabitans planktonicus II-D5</name>
    <dbReference type="NCBI Taxonomy" id="1293045"/>
    <lineage>
        <taxon>Bacteria</taxon>
        <taxon>Pseudomonadati</taxon>
        <taxon>Pseudomonadota</taxon>
        <taxon>Betaproteobacteria</taxon>
        <taxon>Burkholderiales</taxon>
        <taxon>Comamonadaceae</taxon>
        <taxon>Limnohabitans</taxon>
    </lineage>
</organism>
<dbReference type="EMBL" id="LFYT02000002">
    <property type="protein sequence ID" value="PVE44229.1"/>
    <property type="molecule type" value="Genomic_DNA"/>
</dbReference>
<dbReference type="InterPro" id="IPR001789">
    <property type="entry name" value="Sig_transdc_resp-reg_receiver"/>
</dbReference>
<proteinExistence type="predicted"/>
<feature type="domain" description="OmpR/PhoB-type" evidence="7">
    <location>
        <begin position="124"/>
        <end position="218"/>
    </location>
</feature>
<dbReference type="OrthoDB" id="9802426at2"/>
<dbReference type="STRING" id="1293045.H663_18565"/>
<dbReference type="SMART" id="SM00862">
    <property type="entry name" value="Trans_reg_C"/>
    <property type="match status" value="1"/>
</dbReference>
<dbReference type="PROSITE" id="PS51755">
    <property type="entry name" value="OMPR_PHOB"/>
    <property type="match status" value="1"/>
</dbReference>
<protein>
    <submittedName>
        <fullName evidence="8">DNA-binding response regulator</fullName>
    </submittedName>
</protein>
<name>A0A2T7UHQ0_9BURK</name>
<evidence type="ECO:0000256" key="2">
    <source>
        <dbReference type="ARBA" id="ARBA00023125"/>
    </source>
</evidence>
<evidence type="ECO:0000256" key="4">
    <source>
        <dbReference type="PROSITE-ProRule" id="PRU00169"/>
    </source>
</evidence>
<keyword evidence="2 5" id="KW-0238">DNA-binding</keyword>
<dbReference type="Proteomes" id="UP000037507">
    <property type="component" value="Unassembled WGS sequence"/>
</dbReference>
<dbReference type="PANTHER" id="PTHR48111">
    <property type="entry name" value="REGULATOR OF RPOS"/>
    <property type="match status" value="1"/>
</dbReference>